<dbReference type="InterPro" id="IPR010435">
    <property type="entry name" value="C5a/SBT2-like_Fn3"/>
</dbReference>
<dbReference type="AlphaFoldDB" id="A0A8X7N9B2"/>
<dbReference type="PROSITE" id="PS51892">
    <property type="entry name" value="SUBTILASE"/>
    <property type="match status" value="1"/>
</dbReference>
<dbReference type="InterPro" id="IPR036852">
    <property type="entry name" value="Peptidase_S8/S53_dom_sf"/>
</dbReference>
<evidence type="ECO:0000259" key="10">
    <source>
        <dbReference type="Pfam" id="PF06280"/>
    </source>
</evidence>
<comment type="similarity">
    <text evidence="1 7">Belongs to the peptidase S8 family.</text>
</comment>
<dbReference type="Gene3D" id="3.40.50.200">
    <property type="entry name" value="Peptidase S8/S53 domain"/>
    <property type="match status" value="2"/>
</dbReference>
<dbReference type="GO" id="GO:0006508">
    <property type="term" value="P:proteolysis"/>
    <property type="evidence" value="ECO:0007669"/>
    <property type="project" value="UniProtKB-KW"/>
</dbReference>
<evidence type="ECO:0000256" key="6">
    <source>
        <dbReference type="PIRSR" id="PIRSR615500-1"/>
    </source>
</evidence>
<dbReference type="Pfam" id="PF06280">
    <property type="entry name" value="fn3_5"/>
    <property type="match status" value="1"/>
</dbReference>
<dbReference type="InterPro" id="IPR013783">
    <property type="entry name" value="Ig-like_fold"/>
</dbReference>
<evidence type="ECO:0000256" key="3">
    <source>
        <dbReference type="ARBA" id="ARBA00022729"/>
    </source>
</evidence>
<dbReference type="GO" id="GO:0016020">
    <property type="term" value="C:membrane"/>
    <property type="evidence" value="ECO:0007669"/>
    <property type="project" value="InterPro"/>
</dbReference>
<protein>
    <recommendedName>
        <fullName evidence="13">Subtilisin-like protease</fullName>
    </recommendedName>
</protein>
<feature type="active site" description="Charge relay system" evidence="6 7">
    <location>
        <position position="204"/>
    </location>
</feature>
<reference evidence="11" key="1">
    <citation type="submission" date="2016-04" db="EMBL/GenBank/DDBJ databases">
        <authorList>
            <person name="Nguyen H.D."/>
            <person name="Samba Siva P."/>
            <person name="Cullis J."/>
            <person name="Levesque C.A."/>
            <person name="Hambleton S."/>
        </authorList>
    </citation>
    <scope>NUCLEOTIDE SEQUENCE</scope>
    <source>
        <strain evidence="11">DAOMC 236422</strain>
    </source>
</reference>
<dbReference type="PANTHER" id="PTHR43806:SF66">
    <property type="entry name" value="SERIN ENDOPEPTIDASE"/>
    <property type="match status" value="1"/>
</dbReference>
<dbReference type="GO" id="GO:0004252">
    <property type="term" value="F:serine-type endopeptidase activity"/>
    <property type="evidence" value="ECO:0007669"/>
    <property type="project" value="UniProtKB-UniRule"/>
</dbReference>
<dbReference type="InterPro" id="IPR050131">
    <property type="entry name" value="Peptidase_S8_subtilisin-like"/>
</dbReference>
<dbReference type="Proteomes" id="UP000078113">
    <property type="component" value="Unassembled WGS sequence"/>
</dbReference>
<feature type="domain" description="C5a peptidase/Subtilisin-like protease SBT2-like Fn3-like" evidence="10">
    <location>
        <begin position="654"/>
        <end position="767"/>
    </location>
</feature>
<dbReference type="PROSITE" id="PS00136">
    <property type="entry name" value="SUBTILASE_ASP"/>
    <property type="match status" value="1"/>
</dbReference>
<dbReference type="SUPFAM" id="SSF52743">
    <property type="entry name" value="Subtilisin-like"/>
    <property type="match status" value="1"/>
</dbReference>
<feature type="active site" description="Charge relay system" evidence="6 7">
    <location>
        <position position="262"/>
    </location>
</feature>
<evidence type="ECO:0000256" key="2">
    <source>
        <dbReference type="ARBA" id="ARBA00022670"/>
    </source>
</evidence>
<dbReference type="PANTHER" id="PTHR43806">
    <property type="entry name" value="PEPTIDASE S8"/>
    <property type="match status" value="1"/>
</dbReference>
<keyword evidence="2 7" id="KW-0645">Protease</keyword>
<dbReference type="Gene3D" id="2.60.40.10">
    <property type="entry name" value="Immunoglobulins"/>
    <property type="match status" value="1"/>
</dbReference>
<evidence type="ECO:0000313" key="11">
    <source>
        <dbReference type="EMBL" id="KAE8267895.1"/>
    </source>
</evidence>
<dbReference type="InterPro" id="IPR015500">
    <property type="entry name" value="Peptidase_S8_subtilisin-rel"/>
</dbReference>
<organism evidence="11 12">
    <name type="scientific">Tilletia walkeri</name>
    <dbReference type="NCBI Taxonomy" id="117179"/>
    <lineage>
        <taxon>Eukaryota</taxon>
        <taxon>Fungi</taxon>
        <taxon>Dikarya</taxon>
        <taxon>Basidiomycota</taxon>
        <taxon>Ustilaginomycotina</taxon>
        <taxon>Exobasidiomycetes</taxon>
        <taxon>Tilletiales</taxon>
        <taxon>Tilletiaceae</taxon>
        <taxon>Tilletia</taxon>
    </lineage>
</organism>
<evidence type="ECO:0000256" key="5">
    <source>
        <dbReference type="ARBA" id="ARBA00022825"/>
    </source>
</evidence>
<keyword evidence="3" id="KW-0732">Signal</keyword>
<feature type="active site" description="Charge relay system" evidence="6 7">
    <location>
        <position position="579"/>
    </location>
</feature>
<evidence type="ECO:0000313" key="12">
    <source>
        <dbReference type="Proteomes" id="UP000078113"/>
    </source>
</evidence>
<gene>
    <name evidence="11" type="ORF">A4X09_0g4452</name>
</gene>
<accession>A0A8X7N9B2</accession>
<comment type="caution">
    <text evidence="11">The sequence shown here is derived from an EMBL/GenBank/DDBJ whole genome shotgun (WGS) entry which is preliminary data.</text>
</comment>
<feature type="compositionally biased region" description="Basic residues" evidence="8">
    <location>
        <begin position="151"/>
        <end position="163"/>
    </location>
</feature>
<proteinExistence type="inferred from homology"/>
<dbReference type="Pfam" id="PF00082">
    <property type="entry name" value="Peptidase_S8"/>
    <property type="match status" value="1"/>
</dbReference>
<feature type="domain" description="Peptidase S8/S53" evidence="9">
    <location>
        <begin position="195"/>
        <end position="617"/>
    </location>
</feature>
<feature type="region of interest" description="Disordered" evidence="8">
    <location>
        <begin position="151"/>
        <end position="178"/>
    </location>
</feature>
<name>A0A8X7N9B2_9BASI</name>
<dbReference type="InterPro" id="IPR023827">
    <property type="entry name" value="Peptidase_S8_Asp-AS"/>
</dbReference>
<reference evidence="11" key="2">
    <citation type="journal article" date="2019" name="IMA Fungus">
        <title>Genome sequencing and comparison of five Tilletia species to identify candidate genes for the detection of regulated species infecting wheat.</title>
        <authorList>
            <person name="Nguyen H.D.T."/>
            <person name="Sultana T."/>
            <person name="Kesanakurti P."/>
            <person name="Hambleton S."/>
        </authorList>
    </citation>
    <scope>NUCLEOTIDE SEQUENCE</scope>
    <source>
        <strain evidence="11">DAOMC 236422</strain>
    </source>
</reference>
<evidence type="ECO:0008006" key="13">
    <source>
        <dbReference type="Google" id="ProtNLM"/>
    </source>
</evidence>
<evidence type="ECO:0000256" key="7">
    <source>
        <dbReference type="PROSITE-ProRule" id="PRU01240"/>
    </source>
</evidence>
<dbReference type="GO" id="GO:0005615">
    <property type="term" value="C:extracellular space"/>
    <property type="evidence" value="ECO:0007669"/>
    <property type="project" value="TreeGrafter"/>
</dbReference>
<evidence type="ECO:0000256" key="1">
    <source>
        <dbReference type="ARBA" id="ARBA00011073"/>
    </source>
</evidence>
<evidence type="ECO:0000259" key="9">
    <source>
        <dbReference type="Pfam" id="PF00082"/>
    </source>
</evidence>
<dbReference type="InterPro" id="IPR000209">
    <property type="entry name" value="Peptidase_S8/S53_dom"/>
</dbReference>
<dbReference type="EMBL" id="LWDG02000190">
    <property type="protein sequence ID" value="KAE8267895.1"/>
    <property type="molecule type" value="Genomic_DNA"/>
</dbReference>
<sequence>MVKASWPAIRLLATLPVFLTYATIIVASITSRSPTGLKTRKDSTAQRYVPGGYVVLFKNEAASTPLKASDRTESVDDTVHTAFEQFLSQKNVPYTTRIKFKSTNMVSAMSLQLHNEDDLSALHKFDGTADVFKIGVSSINSLKPVRAAIHHRSVTDKHHKRNPTKSNHTGSTTQDTFTPHVMTGIDKVHADGNFGQDIVVGLLDSGVDYTHHALNGGLKDGVPCFGPSCPISGGMSFYDANNKLSISADPFPYCNDEGEWGHGTHTAGTIIADDKIRGFTGGSPGAKLKAYRMVDCSGSTSGDIAAAAMQRAFFDGVDLISMSLGGPSGWQESFLEIVSKRITAAGVPIVASSGNEGDAGAFYASSPAVGEGVHAVGSVGNLHIPGFTATVKTNSSSFTFVYAAGNPVSLNGSQSLPVFLNSLAGVNDTCAPLDNSTSLKHSVPVVAIGDGCPTGDQANNVIAANASIALWYYDDDSSPFLTVDVDFGIPGFQALITNKKSGRRIVEAMKAEGDVTIDFSNPQASYIEDDVGGGLTASYSNYGPDWELNSYVGSMSVGSNILSTYPLSLGGYAVLSGTSMSAPLTTSAYALYMSAKGKKETPAQLRSIFATTATPLHYNSTIKVLNTVAQQGGGLINVAKAISSTSRVWPDRLSLNDTEFFNGTQKLTITNIGPGPQKIQVGHMPAGTVYTRGEDRWSDGSALVPQTKDQATVTVTPSHFTVAPGQSKTVTVTFQPPTPNQAKIPIFSGYITFKSNEDSGNLNVPYLGVAAAMSELPAILKRPKYPLPAVVDPTSSSMVNDSTTYNIQTADQQPIFQYGLAAGSALVTVDLVYANSTTATSFRRDATQATNSSNSAADVPAGAIVGNLDTVTWSARSYDQPLTVNITEKMYDARNVSKTIEDGEYRVLLRALKVRGNRNDPKDFESFLSEKFVVKRK</sequence>
<keyword evidence="5 7" id="KW-0720">Serine protease</keyword>
<evidence type="ECO:0000256" key="8">
    <source>
        <dbReference type="SAM" id="MobiDB-lite"/>
    </source>
</evidence>
<keyword evidence="4 7" id="KW-0378">Hydrolase</keyword>
<keyword evidence="12" id="KW-1185">Reference proteome</keyword>
<feature type="compositionally biased region" description="Polar residues" evidence="8">
    <location>
        <begin position="164"/>
        <end position="177"/>
    </location>
</feature>
<evidence type="ECO:0000256" key="4">
    <source>
        <dbReference type="ARBA" id="ARBA00022801"/>
    </source>
</evidence>
<dbReference type="PRINTS" id="PR00723">
    <property type="entry name" value="SUBTILISIN"/>
</dbReference>